<dbReference type="EMBL" id="JANHOG010000079">
    <property type="protein sequence ID" value="KAJ3558589.1"/>
    <property type="molecule type" value="Genomic_DNA"/>
</dbReference>
<organism evidence="1 2">
    <name type="scientific">Phlebia brevispora</name>
    <dbReference type="NCBI Taxonomy" id="194682"/>
    <lineage>
        <taxon>Eukaryota</taxon>
        <taxon>Fungi</taxon>
        <taxon>Dikarya</taxon>
        <taxon>Basidiomycota</taxon>
        <taxon>Agaricomycotina</taxon>
        <taxon>Agaricomycetes</taxon>
        <taxon>Polyporales</taxon>
        <taxon>Meruliaceae</taxon>
        <taxon>Phlebia</taxon>
    </lineage>
</organism>
<proteinExistence type="predicted"/>
<sequence length="623" mass="68219">MLGYPGALGEEEASQSASHSEAFGHAAEAHHGSHDMVFVADQLELLQIPSYGIPPFDAPSYDEYCRSSSEHTATVLPSQTFANDSLAGSSAHTWFAPSPSVERVSLASQLLSVPTIDALQDTLPVSSQHADQVRKFLIPDAEQSPIVQQGSRISDEVPQSPYSARTQLRAERRRVLFTCGGRKMQGIALHNVLRGDMQCLDDADDRSILEGFGDKVSYRIEWKGYPSFSAQKNCTRTKRGEIFPITRAEIVRQVARVTQKFIDHNSLVEPAEEEWRVGTGHIELDSLVLMGVDIVSRGSLQPIYRTRAHIASRGARALRFYDLLSCHRGSANITKKRQSDIIIGGFGASARELVVANLTLSSPLTMAPAAAIALGPGLIGTFMNVMLYGTMGLQCCRYFNTYENDGRGIKVLVAVLLFADTVNTAFDMVWIYDVLINHFTDVSALARANWVFATDPALVGIIATICQLFFAWRVKTLTGNILDGPSGGLSAFSYETRFADAWDGTSASLQDWLSEHGQDDPQDNKTHLVFNLPLAKLYTNSLMSTLNTRDLRFNHISLPNVKANTSTVENSTTSSTKVAARRLSRPLAFAPLSVEDVNDAKTDADWSSRGAALQERSDVAIIV</sequence>
<comment type="caution">
    <text evidence="1">The sequence shown here is derived from an EMBL/GenBank/DDBJ whole genome shotgun (WGS) entry which is preliminary data.</text>
</comment>
<evidence type="ECO:0000313" key="2">
    <source>
        <dbReference type="Proteomes" id="UP001148662"/>
    </source>
</evidence>
<name>A0ACC1TD78_9APHY</name>
<dbReference type="Proteomes" id="UP001148662">
    <property type="component" value="Unassembled WGS sequence"/>
</dbReference>
<reference evidence="1" key="1">
    <citation type="submission" date="2022-07" db="EMBL/GenBank/DDBJ databases">
        <title>Genome Sequence of Phlebia brevispora.</title>
        <authorList>
            <person name="Buettner E."/>
        </authorList>
    </citation>
    <scope>NUCLEOTIDE SEQUENCE</scope>
    <source>
        <strain evidence="1">MPL23</strain>
    </source>
</reference>
<keyword evidence="2" id="KW-1185">Reference proteome</keyword>
<accession>A0ACC1TD78</accession>
<gene>
    <name evidence="1" type="ORF">NM688_g836</name>
</gene>
<protein>
    <submittedName>
        <fullName evidence="1">Uncharacterized protein</fullName>
    </submittedName>
</protein>
<evidence type="ECO:0000313" key="1">
    <source>
        <dbReference type="EMBL" id="KAJ3558589.1"/>
    </source>
</evidence>